<keyword evidence="4 7" id="KW-0031">Aminopeptidase</keyword>
<feature type="binding site" evidence="7">
    <location>
        <position position="270"/>
    </location>
    <ligand>
        <name>Mn(2+)</name>
        <dbReference type="ChEBI" id="CHEBI:29035"/>
        <label>2</label>
    </ligand>
</feature>
<reference evidence="9 10" key="1">
    <citation type="journal article" date="2015" name="Nature">
        <title>rRNA introns, odd ribosomes, and small enigmatic genomes across a large radiation of phyla.</title>
        <authorList>
            <person name="Brown C.T."/>
            <person name="Hug L.A."/>
            <person name="Thomas B.C."/>
            <person name="Sharon I."/>
            <person name="Castelle C.J."/>
            <person name="Singh A."/>
            <person name="Wilkins M.J."/>
            <person name="Williams K.H."/>
            <person name="Banfield J.F."/>
        </authorList>
    </citation>
    <scope>NUCLEOTIDE SEQUENCE [LARGE SCALE GENOMIC DNA]</scope>
</reference>
<dbReference type="Pfam" id="PF00883">
    <property type="entry name" value="Peptidase_M17"/>
    <property type="match status" value="1"/>
</dbReference>
<dbReference type="InterPro" id="IPR023042">
    <property type="entry name" value="Peptidase_M17_leu_NH2_pept"/>
</dbReference>
<comment type="caution">
    <text evidence="9">The sequence shown here is derived from an EMBL/GenBank/DDBJ whole genome shotgun (WGS) entry which is preliminary data.</text>
</comment>
<feature type="binding site" evidence="7">
    <location>
        <position position="349"/>
    </location>
    <ligand>
        <name>Mn(2+)</name>
        <dbReference type="ChEBI" id="CHEBI:29035"/>
        <label>2</label>
    </ligand>
</feature>
<dbReference type="EC" id="3.4.11.1" evidence="7"/>
<sequence length="496" mass="53249">MTNYILEADASAADVIIMPVLEDKGLETAAKKLDKEFGSALSAVMSAEDFTGKKMQQSLVYTRDAKRPRVLLSGLGSKKELTVRRYKQVLGAAVIAVQSKKSQRIAVVIPETVLSAFGPYRAAKETAAAIEIGGYSYDEYRKPEARVLPLKAVAVTAAFDNRSKTQLIKGLADGALVGQAVNYTRHLGNTPPTVLTPTYLARAAAKLAQENPGLKVKVLSRPEIKKLGMGCLLGVSQGSAQEPKFIVLEYRQGNKKDPPLVLVGKGITFDSGGISLKPAGYLNDMKFDMLGAATVLGVMKALAALKAKKNVVGLIPSCENMPDGAAYRPDDILTAMDGTTVHVSNTDAEGRLILADALCYATRFEPKEVLDFATLTGHCRIALGSDRSGLFSDEENIVQKLTAAAETVGEQLWRLPLGEEYSEAIKSEVADIDNGGPSGDPRAGASHGAAFLQHFVKYPWAHIDMSCCYYTAKGKPWIRQGANGFGVETMVEYLRG</sequence>
<comment type="similarity">
    <text evidence="3 7">Belongs to the peptidase M17 family.</text>
</comment>
<evidence type="ECO:0000256" key="5">
    <source>
        <dbReference type="ARBA" id="ARBA00022670"/>
    </source>
</evidence>
<dbReference type="EMBL" id="LCRX01000004">
    <property type="protein sequence ID" value="KKW42755.1"/>
    <property type="molecule type" value="Genomic_DNA"/>
</dbReference>
<feature type="active site" evidence="7">
    <location>
        <position position="277"/>
    </location>
</feature>
<gene>
    <name evidence="7" type="primary">pepA</name>
    <name evidence="9" type="ORF">UY92_C0004G0091</name>
</gene>
<dbReference type="GO" id="GO:0070006">
    <property type="term" value="F:metalloaminopeptidase activity"/>
    <property type="evidence" value="ECO:0007669"/>
    <property type="project" value="InterPro"/>
</dbReference>
<dbReference type="Pfam" id="PF02789">
    <property type="entry name" value="Peptidase_M17_N"/>
    <property type="match status" value="1"/>
</dbReference>
<feature type="domain" description="Cytosol aminopeptidase" evidence="8">
    <location>
        <begin position="345"/>
        <end position="352"/>
    </location>
</feature>
<evidence type="ECO:0000256" key="7">
    <source>
        <dbReference type="HAMAP-Rule" id="MF_00181"/>
    </source>
</evidence>
<dbReference type="InterPro" id="IPR043472">
    <property type="entry name" value="Macro_dom-like"/>
</dbReference>
<evidence type="ECO:0000256" key="3">
    <source>
        <dbReference type="ARBA" id="ARBA00009528"/>
    </source>
</evidence>
<dbReference type="PROSITE" id="PS00631">
    <property type="entry name" value="CYTOSOL_AP"/>
    <property type="match status" value="1"/>
</dbReference>
<dbReference type="AlphaFoldDB" id="A0A0G1YHT2"/>
<proteinExistence type="inferred from homology"/>
<feature type="binding site" evidence="7">
    <location>
        <position position="265"/>
    </location>
    <ligand>
        <name>Mn(2+)</name>
        <dbReference type="ChEBI" id="CHEBI:29035"/>
        <label>2</label>
    </ligand>
</feature>
<dbReference type="Gene3D" id="3.40.220.10">
    <property type="entry name" value="Leucine Aminopeptidase, subunit E, domain 1"/>
    <property type="match status" value="1"/>
</dbReference>
<dbReference type="PRINTS" id="PR00481">
    <property type="entry name" value="LAMNOPPTDASE"/>
</dbReference>
<protein>
    <recommendedName>
        <fullName evidence="7">Probable cytosol aminopeptidase</fullName>
        <ecNumber evidence="7">3.4.11.1</ecNumber>
    </recommendedName>
    <alternativeName>
        <fullName evidence="7">Leucine aminopeptidase</fullName>
        <shortName evidence="7">LAP</shortName>
        <ecNumber evidence="7">3.4.11.10</ecNumber>
    </alternativeName>
    <alternativeName>
        <fullName evidence="7">Leucyl aminopeptidase</fullName>
    </alternativeName>
</protein>
<dbReference type="STRING" id="1619044.UY92_C0004G0091"/>
<feature type="binding site" evidence="7">
    <location>
        <position position="288"/>
    </location>
    <ligand>
        <name>Mn(2+)</name>
        <dbReference type="ChEBI" id="CHEBI:29035"/>
        <label>2</label>
    </ligand>
</feature>
<feature type="binding site" evidence="7">
    <location>
        <position position="349"/>
    </location>
    <ligand>
        <name>Mn(2+)</name>
        <dbReference type="ChEBI" id="CHEBI:29035"/>
        <label>1</label>
    </ligand>
</feature>
<dbReference type="SUPFAM" id="SSF52949">
    <property type="entry name" value="Macro domain-like"/>
    <property type="match status" value="1"/>
</dbReference>
<feature type="binding site" evidence="7">
    <location>
        <position position="270"/>
    </location>
    <ligand>
        <name>Mn(2+)</name>
        <dbReference type="ChEBI" id="CHEBI:29035"/>
        <label>1</label>
    </ligand>
</feature>
<dbReference type="GO" id="GO:0030145">
    <property type="term" value="F:manganese ion binding"/>
    <property type="evidence" value="ECO:0007669"/>
    <property type="project" value="UniProtKB-UniRule"/>
</dbReference>
<feature type="binding site" evidence="7">
    <location>
        <position position="347"/>
    </location>
    <ligand>
        <name>Mn(2+)</name>
        <dbReference type="ChEBI" id="CHEBI:29035"/>
        <label>1</label>
    </ligand>
</feature>
<comment type="catalytic activity">
    <reaction evidence="1 7">
        <text>Release of an N-terminal amino acid, Xaa-|-Yaa-, in which Xaa is preferably Leu, but may be other amino acids including Pro although not Arg or Lys, and Yaa may be Pro. Amino acid amides and methyl esters are also readily hydrolyzed, but rates on arylamides are exceedingly low.</text>
        <dbReference type="EC" id="3.4.11.1"/>
    </reaction>
</comment>
<dbReference type="NCBIfam" id="NF002074">
    <property type="entry name" value="PRK00913.1-4"/>
    <property type="match status" value="1"/>
</dbReference>
<comment type="function">
    <text evidence="7">Presumably involved in the processing and regular turnover of intracellular proteins. Catalyzes the removal of unsubstituted N-terminal amino acids from various peptides.</text>
</comment>
<dbReference type="HAMAP" id="MF_00181">
    <property type="entry name" value="Cytosol_peptidase_M17"/>
    <property type="match status" value="1"/>
</dbReference>
<evidence type="ECO:0000256" key="6">
    <source>
        <dbReference type="ARBA" id="ARBA00022801"/>
    </source>
</evidence>
<dbReference type="PANTHER" id="PTHR11963">
    <property type="entry name" value="LEUCINE AMINOPEPTIDASE-RELATED"/>
    <property type="match status" value="1"/>
</dbReference>
<keyword evidence="7" id="KW-0479">Metal-binding</keyword>
<keyword evidence="7" id="KW-0464">Manganese</keyword>
<dbReference type="EC" id="3.4.11.10" evidence="7"/>
<accession>A0A0G1YHT2</accession>
<dbReference type="PANTHER" id="PTHR11963:SF23">
    <property type="entry name" value="CYTOSOL AMINOPEPTIDASE"/>
    <property type="match status" value="1"/>
</dbReference>
<comment type="cofactor">
    <cofactor evidence="7">
        <name>Mn(2+)</name>
        <dbReference type="ChEBI" id="CHEBI:29035"/>
    </cofactor>
    <text evidence="7">Binds 2 manganese ions per subunit.</text>
</comment>
<dbReference type="InterPro" id="IPR011356">
    <property type="entry name" value="Leucine_aapep/pepB"/>
</dbReference>
<evidence type="ECO:0000256" key="2">
    <source>
        <dbReference type="ARBA" id="ARBA00000967"/>
    </source>
</evidence>
<dbReference type="InterPro" id="IPR000819">
    <property type="entry name" value="Peptidase_M17_C"/>
</dbReference>
<dbReference type="SUPFAM" id="SSF53187">
    <property type="entry name" value="Zn-dependent exopeptidases"/>
    <property type="match status" value="1"/>
</dbReference>
<keyword evidence="5 7" id="KW-0645">Protease</keyword>
<dbReference type="InterPro" id="IPR008283">
    <property type="entry name" value="Peptidase_M17_N"/>
</dbReference>
<comment type="catalytic activity">
    <reaction evidence="2 7">
        <text>Release of an N-terminal amino acid, preferentially leucine, but not glutamic or aspartic acids.</text>
        <dbReference type="EC" id="3.4.11.10"/>
    </reaction>
</comment>
<evidence type="ECO:0000256" key="4">
    <source>
        <dbReference type="ARBA" id="ARBA00022438"/>
    </source>
</evidence>
<name>A0A0G1YHT2_9BACT</name>
<comment type="subcellular location">
    <subcellularLocation>
        <location evidence="7">Cytoplasm</location>
    </subcellularLocation>
</comment>
<evidence type="ECO:0000259" key="8">
    <source>
        <dbReference type="PROSITE" id="PS00631"/>
    </source>
</evidence>
<evidence type="ECO:0000313" key="10">
    <source>
        <dbReference type="Proteomes" id="UP000033870"/>
    </source>
</evidence>
<evidence type="ECO:0000256" key="1">
    <source>
        <dbReference type="ARBA" id="ARBA00000135"/>
    </source>
</evidence>
<dbReference type="Proteomes" id="UP000033870">
    <property type="component" value="Unassembled WGS sequence"/>
</dbReference>
<evidence type="ECO:0000313" key="9">
    <source>
        <dbReference type="EMBL" id="KKW42755.1"/>
    </source>
</evidence>
<feature type="active site" evidence="7">
    <location>
        <position position="351"/>
    </location>
</feature>
<dbReference type="PATRIC" id="fig|1619044.3.peg.365"/>
<dbReference type="Gene3D" id="3.40.630.10">
    <property type="entry name" value="Zn peptidases"/>
    <property type="match status" value="1"/>
</dbReference>
<organism evidence="9 10">
    <name type="scientific">Candidatus Magasanikbacteria bacterium GW2011_GWA2_56_11</name>
    <dbReference type="NCBI Taxonomy" id="1619044"/>
    <lineage>
        <taxon>Bacteria</taxon>
        <taxon>Candidatus Magasanikiibacteriota</taxon>
    </lineage>
</organism>
<keyword evidence="7" id="KW-0963">Cytoplasm</keyword>
<keyword evidence="6 7" id="KW-0378">Hydrolase</keyword>
<dbReference type="GO" id="GO:0006508">
    <property type="term" value="P:proteolysis"/>
    <property type="evidence" value="ECO:0007669"/>
    <property type="project" value="UniProtKB-KW"/>
</dbReference>
<dbReference type="GO" id="GO:0005737">
    <property type="term" value="C:cytoplasm"/>
    <property type="evidence" value="ECO:0007669"/>
    <property type="project" value="UniProtKB-SubCell"/>
</dbReference>
<dbReference type="CDD" id="cd00433">
    <property type="entry name" value="Peptidase_M17"/>
    <property type="match status" value="1"/>
</dbReference>